<protein>
    <submittedName>
        <fullName evidence="1">Uncharacterized protein</fullName>
    </submittedName>
</protein>
<accession>A0A7T9DJ61</accession>
<name>A0A7T9DJ61_9ARCH</name>
<proteinExistence type="predicted"/>
<dbReference type="Proteomes" id="UP000596004">
    <property type="component" value="Chromosome"/>
</dbReference>
<dbReference type="AlphaFoldDB" id="A0A7T9DJ61"/>
<sequence>MVNGFVVVGLIGTLLCLSGCIGLPPESGYDIENQALPHVDSALACQQDSDCVYAINAFDAPRCASPNCPPEEQTQPQPYAEGYEWENGFREGCINPAATQGKDAQGEEFQINPRASCACVSVENSNQKMCQTN</sequence>
<gene>
    <name evidence="1" type="ORF">IPJ89_04100</name>
</gene>
<evidence type="ECO:0000313" key="1">
    <source>
        <dbReference type="EMBL" id="QQR92312.1"/>
    </source>
</evidence>
<reference evidence="1" key="1">
    <citation type="submission" date="2020-11" db="EMBL/GenBank/DDBJ databases">
        <title>Connecting structure to function with the recovery of over 1000 high-quality activated sludge metagenome-assembled genomes encoding full-length rRNA genes using long-read sequencing.</title>
        <authorList>
            <person name="Singleton C.M."/>
            <person name="Petriglieri F."/>
            <person name="Kristensen J.M."/>
            <person name="Kirkegaard R.H."/>
            <person name="Michaelsen T.Y."/>
            <person name="Andersen M.H."/>
            <person name="Karst S.M."/>
            <person name="Dueholm M.S."/>
            <person name="Nielsen P.H."/>
            <person name="Albertsen M."/>
        </authorList>
    </citation>
    <scope>NUCLEOTIDE SEQUENCE</scope>
    <source>
        <strain evidence="1">Fred_18-Q3-R57-64_BAT3C.431</strain>
    </source>
</reference>
<organism evidence="1">
    <name type="scientific">Candidatus Iainarchaeum sp</name>
    <dbReference type="NCBI Taxonomy" id="3101447"/>
    <lineage>
        <taxon>Archaea</taxon>
        <taxon>Candidatus Iainarchaeota</taxon>
        <taxon>Candidatus Iainarchaeia</taxon>
        <taxon>Candidatus Iainarchaeales</taxon>
        <taxon>Candidatus Iainarchaeaceae</taxon>
        <taxon>Candidatus Iainarchaeum</taxon>
    </lineage>
</organism>
<dbReference type="EMBL" id="CP064981">
    <property type="protein sequence ID" value="QQR92312.1"/>
    <property type="molecule type" value="Genomic_DNA"/>
</dbReference>